<organism evidence="4 5">
    <name type="scientific">Blattamonas nauphoetae</name>
    <dbReference type="NCBI Taxonomy" id="2049346"/>
    <lineage>
        <taxon>Eukaryota</taxon>
        <taxon>Metamonada</taxon>
        <taxon>Preaxostyla</taxon>
        <taxon>Oxymonadida</taxon>
        <taxon>Blattamonas</taxon>
    </lineage>
</organism>
<reference evidence="4 5" key="1">
    <citation type="journal article" date="2022" name="bioRxiv">
        <title>Genomics of Preaxostyla Flagellates Illuminates Evolutionary Transitions and the Path Towards Mitochondrial Loss.</title>
        <authorList>
            <person name="Novak L.V.F."/>
            <person name="Treitli S.C."/>
            <person name="Pyrih J."/>
            <person name="Halakuc P."/>
            <person name="Pipaliya S.V."/>
            <person name="Vacek V."/>
            <person name="Brzon O."/>
            <person name="Soukal P."/>
            <person name="Eme L."/>
            <person name="Dacks J.B."/>
            <person name="Karnkowska A."/>
            <person name="Elias M."/>
            <person name="Hampl V."/>
        </authorList>
    </citation>
    <scope>NUCLEOTIDE SEQUENCE [LARGE SCALE GENOMIC DNA]</scope>
    <source>
        <strain evidence="4">NAU3</strain>
        <tissue evidence="4">Gut</tissue>
    </source>
</reference>
<dbReference type="EMBL" id="JARBJD010000044">
    <property type="protein sequence ID" value="KAK2957728.1"/>
    <property type="molecule type" value="Genomic_DNA"/>
</dbReference>
<dbReference type="InterPro" id="IPR036322">
    <property type="entry name" value="WD40_repeat_dom_sf"/>
</dbReference>
<comment type="caution">
    <text evidence="4">The sequence shown here is derived from an EMBL/GenBank/DDBJ whole genome shotgun (WGS) entry which is preliminary data.</text>
</comment>
<accession>A0ABQ9Y209</accession>
<evidence type="ECO:0000313" key="5">
    <source>
        <dbReference type="Proteomes" id="UP001281761"/>
    </source>
</evidence>
<name>A0ABQ9Y209_9EUKA</name>
<evidence type="ECO:0000256" key="2">
    <source>
        <dbReference type="ARBA" id="ARBA00022737"/>
    </source>
</evidence>
<feature type="region of interest" description="Disordered" evidence="3">
    <location>
        <begin position="563"/>
        <end position="583"/>
    </location>
</feature>
<dbReference type="PANTHER" id="PTHR14107">
    <property type="entry name" value="WD REPEAT PROTEIN"/>
    <property type="match status" value="1"/>
</dbReference>
<dbReference type="Gene3D" id="2.130.10.10">
    <property type="entry name" value="YVTN repeat-like/Quinoprotein amine dehydrogenase"/>
    <property type="match status" value="1"/>
</dbReference>
<dbReference type="SUPFAM" id="SSF50978">
    <property type="entry name" value="WD40 repeat-like"/>
    <property type="match status" value="1"/>
</dbReference>
<dbReference type="SMART" id="SM00320">
    <property type="entry name" value="WD40"/>
    <property type="match status" value="3"/>
</dbReference>
<evidence type="ECO:0000256" key="1">
    <source>
        <dbReference type="ARBA" id="ARBA00022574"/>
    </source>
</evidence>
<proteinExistence type="predicted"/>
<feature type="compositionally biased region" description="Basic and acidic residues" evidence="3">
    <location>
        <begin position="563"/>
        <end position="574"/>
    </location>
</feature>
<keyword evidence="2" id="KW-0677">Repeat</keyword>
<dbReference type="InterPro" id="IPR001680">
    <property type="entry name" value="WD40_rpt"/>
</dbReference>
<evidence type="ECO:0000256" key="3">
    <source>
        <dbReference type="SAM" id="MobiDB-lite"/>
    </source>
</evidence>
<gene>
    <name evidence="4" type="ORF">BLNAU_7383</name>
</gene>
<dbReference type="InterPro" id="IPR051362">
    <property type="entry name" value="WD_repeat_creC_regulators"/>
</dbReference>
<dbReference type="Proteomes" id="UP001281761">
    <property type="component" value="Unassembled WGS sequence"/>
</dbReference>
<dbReference type="InterPro" id="IPR015943">
    <property type="entry name" value="WD40/YVTN_repeat-like_dom_sf"/>
</dbReference>
<protein>
    <submittedName>
        <fullName evidence="4">Uncharacterized protein</fullName>
    </submittedName>
</protein>
<dbReference type="PANTHER" id="PTHR14107:SF16">
    <property type="entry name" value="AT02583P"/>
    <property type="match status" value="1"/>
</dbReference>
<sequence length="726" mass="80889">MAKQPTNNHYVTDIDSKNTTDTFVLPTGNRFQKVKTFMMPFRSKTFLKNLPRLGLCHVSTTHYRPASFKKTYPPQPLDLDIYDFVEDSIYIAFEDSFITLPFSSLDEHSKDLCQGTETLKPDVTTFCESVLLDEFRPHVLCGRESGRVDLIQTASLNIIQSFNTEYQSNPLPVSSISLNEMTDKPLFLVGYANGVILSYTPNLAEVNWPESDESRLFSASTGWSGPIQHDKQAKSITSLISSINRILRNHRNATLITTVPTTTSPLLFRDVTQTMLSEDIETIHVNTPLFSSANYFPVGQIPSYKPEMAPHVWGVDSPLPPLSSLSLSPPPGSPFFGFKYLTRSQPFNPLRKWIISNGPVHCIKSSPKLTSGLVAFGTDEGYVVVFNIIKEIFHVALQTYSGACLSCAWSSDGEMLAFGGEDDLITVYTHIETRPRPLCRLEGHSNFIRQIVFDPGYPVTTSGTRVKPPAVASISAVLPSCIYQVMTGSDDGKAFPWAFNPKNVESELVALVESFFEAEKNGILNGIDLERIQVHQKDKDRLLPEGKWTDTMERMLLQERKRFEEKTKEQEKSKSKGTGMMIGGDGKKHRIRIMIQALSEQDKVYLAQSKSSSLALTPQITSSLTPAPEYTQAEIDLRTLKRFAERVCPPISGVPALDEIPTAKNTFLVFPPIDLNDLPPLSPGQSIAQIGFGMISDIVWTKGVLCLGSSNGNFVFWKESKSRKSK</sequence>
<evidence type="ECO:0000313" key="4">
    <source>
        <dbReference type="EMBL" id="KAK2957728.1"/>
    </source>
</evidence>
<keyword evidence="5" id="KW-1185">Reference proteome</keyword>
<keyword evidence="1" id="KW-0853">WD repeat</keyword>